<organism evidence="4 5">
    <name type="scientific">Candidatus Wallbacteria bacterium GWC2_49_35</name>
    <dbReference type="NCBI Taxonomy" id="1817813"/>
    <lineage>
        <taxon>Bacteria</taxon>
        <taxon>Candidatus Walliibacteriota</taxon>
    </lineage>
</organism>
<gene>
    <name evidence="4" type="ORF">A2008_13515</name>
</gene>
<dbReference type="SUPFAM" id="SSF52172">
    <property type="entry name" value="CheY-like"/>
    <property type="match status" value="1"/>
</dbReference>
<dbReference type="Gene3D" id="3.40.50.2300">
    <property type="match status" value="1"/>
</dbReference>
<dbReference type="InterPro" id="IPR011006">
    <property type="entry name" value="CheY-like_superfamily"/>
</dbReference>
<dbReference type="STRING" id="1817813.A2008_13515"/>
<dbReference type="SMART" id="SM00448">
    <property type="entry name" value="REC"/>
    <property type="match status" value="1"/>
</dbReference>
<dbReference type="PANTHER" id="PTHR44591">
    <property type="entry name" value="STRESS RESPONSE REGULATOR PROTEIN 1"/>
    <property type="match status" value="1"/>
</dbReference>
<dbReference type="InterPro" id="IPR050595">
    <property type="entry name" value="Bact_response_regulator"/>
</dbReference>
<sequence length="135" mass="14789">MSDQKIKLLVVDDDEDIVLMMSDFLEVVENSHLFSVTTSKSFDDAASIISNLKPDVLITDITLPGGGGLLLAGSLRDINAGAFVVIMSGWNYTINNGEDTPKIDAYLKKPFEFDKFDELITQIASSLNRLSTLSK</sequence>
<keyword evidence="1 2" id="KW-0597">Phosphoprotein</keyword>
<name>A0A1F7WX61_9BACT</name>
<dbReference type="Pfam" id="PF00072">
    <property type="entry name" value="Response_reg"/>
    <property type="match status" value="1"/>
</dbReference>
<evidence type="ECO:0000259" key="3">
    <source>
        <dbReference type="PROSITE" id="PS50110"/>
    </source>
</evidence>
<evidence type="ECO:0000313" key="4">
    <source>
        <dbReference type="EMBL" id="OGM07434.1"/>
    </source>
</evidence>
<dbReference type="PANTHER" id="PTHR44591:SF3">
    <property type="entry name" value="RESPONSE REGULATORY DOMAIN-CONTAINING PROTEIN"/>
    <property type="match status" value="1"/>
</dbReference>
<evidence type="ECO:0000256" key="2">
    <source>
        <dbReference type="PROSITE-ProRule" id="PRU00169"/>
    </source>
</evidence>
<dbReference type="EMBL" id="MGFH01000044">
    <property type="protein sequence ID" value="OGM07434.1"/>
    <property type="molecule type" value="Genomic_DNA"/>
</dbReference>
<evidence type="ECO:0000313" key="5">
    <source>
        <dbReference type="Proteomes" id="UP000178735"/>
    </source>
</evidence>
<protein>
    <recommendedName>
        <fullName evidence="3">Response regulatory domain-containing protein</fullName>
    </recommendedName>
</protein>
<dbReference type="Proteomes" id="UP000178735">
    <property type="component" value="Unassembled WGS sequence"/>
</dbReference>
<dbReference type="InterPro" id="IPR001789">
    <property type="entry name" value="Sig_transdc_resp-reg_receiver"/>
</dbReference>
<evidence type="ECO:0000256" key="1">
    <source>
        <dbReference type="ARBA" id="ARBA00022553"/>
    </source>
</evidence>
<feature type="modified residue" description="4-aspartylphosphate" evidence="2">
    <location>
        <position position="60"/>
    </location>
</feature>
<proteinExistence type="predicted"/>
<dbReference type="PROSITE" id="PS50110">
    <property type="entry name" value="RESPONSE_REGULATORY"/>
    <property type="match status" value="1"/>
</dbReference>
<accession>A0A1F7WX61</accession>
<dbReference type="GO" id="GO:0000160">
    <property type="term" value="P:phosphorelay signal transduction system"/>
    <property type="evidence" value="ECO:0007669"/>
    <property type="project" value="InterPro"/>
</dbReference>
<reference evidence="4 5" key="1">
    <citation type="journal article" date="2016" name="Nat. Commun.">
        <title>Thousands of microbial genomes shed light on interconnected biogeochemical processes in an aquifer system.</title>
        <authorList>
            <person name="Anantharaman K."/>
            <person name="Brown C.T."/>
            <person name="Hug L.A."/>
            <person name="Sharon I."/>
            <person name="Castelle C.J."/>
            <person name="Probst A.J."/>
            <person name="Thomas B.C."/>
            <person name="Singh A."/>
            <person name="Wilkins M.J."/>
            <person name="Karaoz U."/>
            <person name="Brodie E.L."/>
            <person name="Williams K.H."/>
            <person name="Hubbard S.S."/>
            <person name="Banfield J.F."/>
        </authorList>
    </citation>
    <scope>NUCLEOTIDE SEQUENCE [LARGE SCALE GENOMIC DNA]</scope>
</reference>
<feature type="domain" description="Response regulatory" evidence="3">
    <location>
        <begin position="7"/>
        <end position="124"/>
    </location>
</feature>
<comment type="caution">
    <text evidence="4">The sequence shown here is derived from an EMBL/GenBank/DDBJ whole genome shotgun (WGS) entry which is preliminary data.</text>
</comment>
<dbReference type="AlphaFoldDB" id="A0A1F7WX61"/>